<reference evidence="2 3" key="1">
    <citation type="journal article" date="2016" name="G3 (Bethesda)">
        <title>First Draft Assembly and Annotation of the Genome of a California Endemic Oak Quercus lobata Nee (Fagaceae).</title>
        <authorList>
            <person name="Sork V.L."/>
            <person name="Fitz-Gibbon S.T."/>
            <person name="Puiu D."/>
            <person name="Crepeau M."/>
            <person name="Gugger P.F."/>
            <person name="Sherman R."/>
            <person name="Stevens K."/>
            <person name="Langley C.H."/>
            <person name="Pellegrini M."/>
            <person name="Salzberg S.L."/>
        </authorList>
    </citation>
    <scope>NUCLEOTIDE SEQUENCE [LARGE SCALE GENOMIC DNA]</scope>
    <source>
        <strain evidence="2 3">cv. SW786</strain>
    </source>
</reference>
<name>A0A7N2MS01_QUELO</name>
<dbReference type="EMBL" id="LRBV02000010">
    <property type="status" value="NOT_ANNOTATED_CDS"/>
    <property type="molecule type" value="Genomic_DNA"/>
</dbReference>
<keyword evidence="3" id="KW-1185">Reference proteome</keyword>
<evidence type="ECO:0000313" key="3">
    <source>
        <dbReference type="Proteomes" id="UP000594261"/>
    </source>
</evidence>
<dbReference type="Pfam" id="PF14392">
    <property type="entry name" value="zf-CCHC_4"/>
    <property type="match status" value="1"/>
</dbReference>
<dbReference type="InParanoid" id="A0A7N2MS01"/>
<feature type="domain" description="Zinc knuckle CX2CX4HX4C" evidence="1">
    <location>
        <begin position="69"/>
        <end position="115"/>
    </location>
</feature>
<protein>
    <recommendedName>
        <fullName evidence="1">Zinc knuckle CX2CX4HX4C domain-containing protein</fullName>
    </recommendedName>
</protein>
<dbReference type="Gramene" id="QL10p047338:mrna">
    <property type="protein sequence ID" value="QL10p047338:mrna:CDS:1"/>
    <property type="gene ID" value="QL10p047338"/>
</dbReference>
<dbReference type="Proteomes" id="UP000594261">
    <property type="component" value="Chromosome 10"/>
</dbReference>
<dbReference type="EnsemblPlants" id="QL10p047338:mrna">
    <property type="protein sequence ID" value="QL10p047338:mrna:CDS:1"/>
    <property type="gene ID" value="QL10p047338"/>
</dbReference>
<sequence>MSRYENESLIQDIKFDKTKLWVQVHGISIKYMTIEAAKKICSVMGEVFTSTDPNLYDGDHFIQVQVSTDLSLPLCRGRLISMGKGKQVWISFKYKRLPNLCYWCGRLTHNDRDCELWIDNENTLTPEQHEFEPNLRAPPFVAARESVIKVLRFYAVKKKKCLGTPIHRESCRKDGFGKGKASE</sequence>
<evidence type="ECO:0000313" key="2">
    <source>
        <dbReference type="EnsemblPlants" id="QL10p047338:mrna:CDS:1"/>
    </source>
</evidence>
<organism evidence="2 3">
    <name type="scientific">Quercus lobata</name>
    <name type="common">Valley oak</name>
    <dbReference type="NCBI Taxonomy" id="97700"/>
    <lineage>
        <taxon>Eukaryota</taxon>
        <taxon>Viridiplantae</taxon>
        <taxon>Streptophyta</taxon>
        <taxon>Embryophyta</taxon>
        <taxon>Tracheophyta</taxon>
        <taxon>Spermatophyta</taxon>
        <taxon>Magnoliopsida</taxon>
        <taxon>eudicotyledons</taxon>
        <taxon>Gunneridae</taxon>
        <taxon>Pentapetalae</taxon>
        <taxon>rosids</taxon>
        <taxon>fabids</taxon>
        <taxon>Fagales</taxon>
        <taxon>Fagaceae</taxon>
        <taxon>Quercus</taxon>
    </lineage>
</organism>
<reference evidence="2" key="2">
    <citation type="submission" date="2021-01" db="UniProtKB">
        <authorList>
            <consortium name="EnsemblPlants"/>
        </authorList>
    </citation>
    <scope>IDENTIFICATION</scope>
</reference>
<dbReference type="AlphaFoldDB" id="A0A7N2MS01"/>
<evidence type="ECO:0000259" key="1">
    <source>
        <dbReference type="Pfam" id="PF14392"/>
    </source>
</evidence>
<dbReference type="PANTHER" id="PTHR31286">
    <property type="entry name" value="GLYCINE-RICH CELL WALL STRUCTURAL PROTEIN 1.8-LIKE"/>
    <property type="match status" value="1"/>
</dbReference>
<proteinExistence type="predicted"/>
<accession>A0A7N2MS01</accession>
<dbReference type="InterPro" id="IPR040256">
    <property type="entry name" value="At4g02000-like"/>
</dbReference>
<dbReference type="InterPro" id="IPR025836">
    <property type="entry name" value="Zn_knuckle_CX2CX4HX4C"/>
</dbReference>
<dbReference type="PANTHER" id="PTHR31286:SF167">
    <property type="entry name" value="OS09G0268800 PROTEIN"/>
    <property type="match status" value="1"/>
</dbReference>